<dbReference type="SUPFAM" id="SSF52200">
    <property type="entry name" value="Toll/Interleukin receptor TIR domain"/>
    <property type="match status" value="1"/>
</dbReference>
<dbReference type="EMBL" id="CADIKI010000016">
    <property type="protein sequence ID" value="CAB3801370.1"/>
    <property type="molecule type" value="Genomic_DNA"/>
</dbReference>
<keyword evidence="2" id="KW-1185">Reference proteome</keyword>
<dbReference type="AlphaFoldDB" id="A0A6J5GN59"/>
<evidence type="ECO:0000313" key="2">
    <source>
        <dbReference type="Proteomes" id="UP000494252"/>
    </source>
</evidence>
<dbReference type="Proteomes" id="UP000494252">
    <property type="component" value="Unassembled WGS sequence"/>
</dbReference>
<evidence type="ECO:0008006" key="3">
    <source>
        <dbReference type="Google" id="ProtNLM"/>
    </source>
</evidence>
<dbReference type="Gene3D" id="3.40.50.10140">
    <property type="entry name" value="Toll/interleukin-1 receptor homology (TIR) domain"/>
    <property type="match status" value="1"/>
</dbReference>
<protein>
    <recommendedName>
        <fullName evidence="3">TIR domain-containing protein</fullName>
    </recommendedName>
</protein>
<dbReference type="InterPro" id="IPR035897">
    <property type="entry name" value="Toll_tir_struct_dom_sf"/>
</dbReference>
<reference evidence="1 2" key="1">
    <citation type="submission" date="2020-04" db="EMBL/GenBank/DDBJ databases">
        <authorList>
            <person name="De Canck E."/>
        </authorList>
    </citation>
    <scope>NUCLEOTIDE SEQUENCE [LARGE SCALE GENOMIC DNA]</scope>
    <source>
        <strain evidence="1 2">LMG 27177</strain>
    </source>
</reference>
<accession>A0A6J5GN59</accession>
<gene>
    <name evidence="1" type="ORF">LMG27177_05040</name>
</gene>
<sequence>MAEDQDGIPEFFDVFISYRHSDEARARQLATTIRGYGFTPFVDADFAELADTSNVTHEKVEILRNRISRATCLIMIYPTQEEGARMPANSASAPGIGFWTPWELGFFDGSISSRIGVFIPYEKTERFNAKDYFNGSEYLQIYPTLSDSNLEDFLKRNAVRERRIDNVSGAFVWLQNLAEEWVANPVNVSLGVGEWYADHAARFWRKQGVDVWADYFASLKVQLDDLRISWSPQFRSPVFDALRKVTSSDQHAMQNDGIHPQITPVPGLGNAGGPIGDVGYRRLPIMDIAAIFKAFSGDKP</sequence>
<proteinExistence type="predicted"/>
<evidence type="ECO:0000313" key="1">
    <source>
        <dbReference type="EMBL" id="CAB3801370.1"/>
    </source>
</evidence>
<name>A0A6J5GN59_9BURK</name>
<organism evidence="1 2">
    <name type="scientific">Paraburkholderia fynbosensis</name>
    <dbReference type="NCBI Taxonomy" id="1200993"/>
    <lineage>
        <taxon>Bacteria</taxon>
        <taxon>Pseudomonadati</taxon>
        <taxon>Pseudomonadota</taxon>
        <taxon>Betaproteobacteria</taxon>
        <taxon>Burkholderiales</taxon>
        <taxon>Burkholderiaceae</taxon>
        <taxon>Paraburkholderia</taxon>
    </lineage>
</organism>